<keyword evidence="4" id="KW-1185">Reference proteome</keyword>
<organism evidence="3 4">
    <name type="scientific">Staphylococcus hominis</name>
    <dbReference type="NCBI Taxonomy" id="1290"/>
    <lineage>
        <taxon>Bacteria</taxon>
        <taxon>Bacillati</taxon>
        <taxon>Bacillota</taxon>
        <taxon>Bacilli</taxon>
        <taxon>Bacillales</taxon>
        <taxon>Staphylococcaceae</taxon>
        <taxon>Staphylococcus</taxon>
    </lineage>
</organism>
<dbReference type="PANTHER" id="PTHR14969:SF13">
    <property type="entry name" value="AT30094P"/>
    <property type="match status" value="1"/>
</dbReference>
<proteinExistence type="predicted"/>
<dbReference type="Gene3D" id="1.20.144.10">
    <property type="entry name" value="Phosphatidic acid phosphatase type 2/haloperoxidase"/>
    <property type="match status" value="1"/>
</dbReference>
<dbReference type="EMBL" id="JAGHKT020000008">
    <property type="protein sequence ID" value="MCM5672556.1"/>
    <property type="molecule type" value="Genomic_DNA"/>
</dbReference>
<feature type="transmembrane region" description="Helical" evidence="1">
    <location>
        <begin position="144"/>
        <end position="162"/>
    </location>
</feature>
<keyword evidence="1" id="KW-1133">Transmembrane helix</keyword>
<protein>
    <submittedName>
        <fullName evidence="3">Phosphatase PAP2 family protein</fullName>
    </submittedName>
</protein>
<dbReference type="InterPro" id="IPR000326">
    <property type="entry name" value="PAP2/HPO"/>
</dbReference>
<name>A0A8X8KIY3_STAHO</name>
<comment type="caution">
    <text evidence="3">The sequence shown here is derived from an EMBL/GenBank/DDBJ whole genome shotgun (WGS) entry which is preliminary data.</text>
</comment>
<dbReference type="Pfam" id="PF01569">
    <property type="entry name" value="PAP2"/>
    <property type="match status" value="1"/>
</dbReference>
<accession>A0A8X8KIY3</accession>
<evidence type="ECO:0000313" key="3">
    <source>
        <dbReference type="EMBL" id="MCM5672556.1"/>
    </source>
</evidence>
<dbReference type="SUPFAM" id="SSF48317">
    <property type="entry name" value="Acid phosphatase/Vanadium-dependent haloperoxidase"/>
    <property type="match status" value="1"/>
</dbReference>
<gene>
    <name evidence="3" type="ORF">J7T32_007195</name>
</gene>
<dbReference type="InterPro" id="IPR036938">
    <property type="entry name" value="PAP2/HPO_sf"/>
</dbReference>
<reference evidence="3 4" key="1">
    <citation type="submission" date="2022-06" db="EMBL/GenBank/DDBJ databases">
        <title>Staphylococcus hominis ShoR14 genome sequence.</title>
        <authorList>
            <person name="Yeo C.C."/>
            <person name="Chew C.H."/>
            <person name="Che Hamzah A.M."/>
            <person name="Al-Trad E.I."/>
        </authorList>
    </citation>
    <scope>NUCLEOTIDE SEQUENCE [LARGE SCALE GENOMIC DNA]</scope>
    <source>
        <strain evidence="3 4">ShoR14</strain>
    </source>
</reference>
<keyword evidence="1" id="KW-0812">Transmembrane</keyword>
<evidence type="ECO:0000256" key="1">
    <source>
        <dbReference type="SAM" id="Phobius"/>
    </source>
</evidence>
<feature type="domain" description="Phosphatidic acid phosphatase type 2/haloperoxidase" evidence="2">
    <location>
        <begin position="41"/>
        <end position="155"/>
    </location>
</feature>
<dbReference type="RefSeq" id="WP_228451900.1">
    <property type="nucleotide sequence ID" value="NZ_CABMJU010000009.1"/>
</dbReference>
<feature type="transmembrane region" description="Helical" evidence="1">
    <location>
        <begin position="81"/>
        <end position="101"/>
    </location>
</feature>
<feature type="transmembrane region" description="Helical" evidence="1">
    <location>
        <begin position="12"/>
        <end position="34"/>
    </location>
</feature>
<dbReference type="Proteomes" id="UP000665944">
    <property type="component" value="Unassembled WGS sequence"/>
</dbReference>
<dbReference type="AlphaFoldDB" id="A0A8X8KIY3"/>
<dbReference type="CDD" id="cd03392">
    <property type="entry name" value="PAP2_like_2"/>
    <property type="match status" value="1"/>
</dbReference>
<sequence>MNFKGNWFNDFMTFLASYGDIATFITLTLIIATIVLIKRRFLLAIWLPTTVASAGIIGIALKDIIHHSRPYDHLTIDAGFSFPSGHALTSTIVIFALIFVLIPKLGTIWVKRIINTVLIVVWLGILFSRLYFHAHYLTDVVGGIFFSFSWLFISLMVYQYILQKVHHRTSLQQRR</sequence>
<evidence type="ECO:0000259" key="2">
    <source>
        <dbReference type="SMART" id="SM00014"/>
    </source>
</evidence>
<dbReference type="SMART" id="SM00014">
    <property type="entry name" value="acidPPc"/>
    <property type="match status" value="1"/>
</dbReference>
<dbReference type="PANTHER" id="PTHR14969">
    <property type="entry name" value="SPHINGOSINE-1-PHOSPHATE PHOSPHOHYDROLASE"/>
    <property type="match status" value="1"/>
</dbReference>
<keyword evidence="1" id="KW-0472">Membrane</keyword>
<feature type="transmembrane region" description="Helical" evidence="1">
    <location>
        <begin position="41"/>
        <end position="61"/>
    </location>
</feature>
<feature type="transmembrane region" description="Helical" evidence="1">
    <location>
        <begin position="113"/>
        <end position="132"/>
    </location>
</feature>
<evidence type="ECO:0000313" key="4">
    <source>
        <dbReference type="Proteomes" id="UP000665944"/>
    </source>
</evidence>